<feature type="signal peptide" evidence="2">
    <location>
        <begin position="1"/>
        <end position="17"/>
    </location>
</feature>
<feature type="chain" id="PRO_5012869202" description="Extensin-like C-terminal domain-containing protein" evidence="2">
    <location>
        <begin position="18"/>
        <end position="261"/>
    </location>
</feature>
<keyword evidence="2" id="KW-0732">Signal</keyword>
<dbReference type="Pfam" id="PF06904">
    <property type="entry name" value="Extensin-like_C"/>
    <property type="match status" value="1"/>
</dbReference>
<evidence type="ECO:0000256" key="2">
    <source>
        <dbReference type="SAM" id="SignalP"/>
    </source>
</evidence>
<gene>
    <name evidence="4" type="ORF">ROA7745_03024</name>
</gene>
<dbReference type="AlphaFoldDB" id="A0A1X7BUD2"/>
<evidence type="ECO:0000256" key="1">
    <source>
        <dbReference type="SAM" id="MobiDB-lite"/>
    </source>
</evidence>
<dbReference type="RefSeq" id="WP_085801135.1">
    <property type="nucleotide sequence ID" value="NZ_JBHTKS010000073.1"/>
</dbReference>
<name>A0A1X7BUD2_9RHOB</name>
<feature type="compositionally biased region" description="Low complexity" evidence="1">
    <location>
        <begin position="38"/>
        <end position="52"/>
    </location>
</feature>
<evidence type="ECO:0000259" key="3">
    <source>
        <dbReference type="Pfam" id="PF06904"/>
    </source>
</evidence>
<evidence type="ECO:0000313" key="4">
    <source>
        <dbReference type="EMBL" id="SMC13183.1"/>
    </source>
</evidence>
<keyword evidence="5" id="KW-1185">Reference proteome</keyword>
<dbReference type="OrthoDB" id="9809788at2"/>
<dbReference type="InterPro" id="IPR009683">
    <property type="entry name" value="Extensin-like_C"/>
</dbReference>
<feature type="region of interest" description="Disordered" evidence="1">
    <location>
        <begin position="19"/>
        <end position="52"/>
    </location>
</feature>
<reference evidence="4 5" key="1">
    <citation type="submission" date="2017-03" db="EMBL/GenBank/DDBJ databases">
        <authorList>
            <person name="Afonso C.L."/>
            <person name="Miller P.J."/>
            <person name="Scott M.A."/>
            <person name="Spackman E."/>
            <person name="Goraichik I."/>
            <person name="Dimitrov K.M."/>
            <person name="Suarez D.L."/>
            <person name="Swayne D.E."/>
        </authorList>
    </citation>
    <scope>NUCLEOTIDE SEQUENCE [LARGE SCALE GENOMIC DNA]</scope>
    <source>
        <strain evidence="4 5">CECT 7745</strain>
    </source>
</reference>
<dbReference type="Proteomes" id="UP000193224">
    <property type="component" value="Unassembled WGS sequence"/>
</dbReference>
<protein>
    <recommendedName>
        <fullName evidence="3">Extensin-like C-terminal domain-containing protein</fullName>
    </recommendedName>
</protein>
<sequence length="261" mass="28760">MRVLVATLMLCAGMAEATPDHIDGSQTQSSDPVAVDESSTTSATRSSDAPATITDERRQQVVMVSPRPKLRPARFRKITLGRERMRKRGAVCDDWTILGQTVKSFTGKYRGCGISDPVRVRMISDIELSQKSLMDCRTAVVLKTWIENTAKPAFADMGGGLKKLHVVGHYSCRTRNNLASTRISEHGKGRAIDIAIFQLVDGTLISVQDGWNAAYARGALRKLHSGACGLFGTVLGPDSDQFHRDHFHFDTARHRSTPYCR</sequence>
<proteinExistence type="predicted"/>
<organism evidence="4 5">
    <name type="scientific">Roseovarius aestuarii</name>
    <dbReference type="NCBI Taxonomy" id="475083"/>
    <lineage>
        <taxon>Bacteria</taxon>
        <taxon>Pseudomonadati</taxon>
        <taxon>Pseudomonadota</taxon>
        <taxon>Alphaproteobacteria</taxon>
        <taxon>Rhodobacterales</taxon>
        <taxon>Roseobacteraceae</taxon>
        <taxon>Roseovarius</taxon>
    </lineage>
</organism>
<accession>A0A1X7BUD2</accession>
<dbReference type="EMBL" id="FWXB01000012">
    <property type="protein sequence ID" value="SMC13183.1"/>
    <property type="molecule type" value="Genomic_DNA"/>
</dbReference>
<feature type="domain" description="Extensin-like C-terminal" evidence="3">
    <location>
        <begin position="107"/>
        <end position="261"/>
    </location>
</feature>
<evidence type="ECO:0000313" key="5">
    <source>
        <dbReference type="Proteomes" id="UP000193224"/>
    </source>
</evidence>